<accession>A0AAU9FJ84</accession>
<proteinExistence type="predicted"/>
<reference evidence="1 2" key="1">
    <citation type="submission" date="2024-02" db="EMBL/GenBank/DDBJ databases">
        <title>A chromosome-level genome assembly of Drosophila madeirensis, a fruit fly species endemic to Madeira island.</title>
        <authorList>
            <person name="Tomihara K."/>
            <person name="Llopart A."/>
            <person name="Yamamoto D."/>
        </authorList>
    </citation>
    <scope>NUCLEOTIDE SEQUENCE [LARGE SCALE GENOMIC DNA]</scope>
    <source>
        <strain evidence="1 2">RF1</strain>
    </source>
</reference>
<name>A0AAU9FJ84_DROMD</name>
<protein>
    <submittedName>
        <fullName evidence="1">Uncharacterized protein</fullName>
    </submittedName>
</protein>
<organism evidence="1 2">
    <name type="scientific">Drosophila madeirensis</name>
    <name type="common">Fruit fly</name>
    <dbReference type="NCBI Taxonomy" id="30013"/>
    <lineage>
        <taxon>Eukaryota</taxon>
        <taxon>Metazoa</taxon>
        <taxon>Ecdysozoa</taxon>
        <taxon>Arthropoda</taxon>
        <taxon>Hexapoda</taxon>
        <taxon>Insecta</taxon>
        <taxon>Pterygota</taxon>
        <taxon>Neoptera</taxon>
        <taxon>Endopterygota</taxon>
        <taxon>Diptera</taxon>
        <taxon>Brachycera</taxon>
        <taxon>Muscomorpha</taxon>
        <taxon>Ephydroidea</taxon>
        <taxon>Drosophilidae</taxon>
        <taxon>Drosophila</taxon>
        <taxon>Sophophora</taxon>
    </lineage>
</organism>
<dbReference type="EMBL" id="AP029264">
    <property type="protein sequence ID" value="BFF95818.1"/>
    <property type="molecule type" value="Genomic_DNA"/>
</dbReference>
<gene>
    <name evidence="1" type="ORF">DMAD_13143</name>
</gene>
<keyword evidence="2" id="KW-1185">Reference proteome</keyword>
<sequence>MRQPQTRCLAMRDCLGLSPSPSPSTSLSPNLWARQKPPVTGELWNPNSYPNPHRRRIVFAFVAIIS</sequence>
<evidence type="ECO:0000313" key="2">
    <source>
        <dbReference type="Proteomes" id="UP001500889"/>
    </source>
</evidence>
<dbReference type="AlphaFoldDB" id="A0AAU9FJ84"/>
<dbReference type="Proteomes" id="UP001500889">
    <property type="component" value="Chromosome U"/>
</dbReference>
<evidence type="ECO:0000313" key="1">
    <source>
        <dbReference type="EMBL" id="BFF95818.1"/>
    </source>
</evidence>